<evidence type="ECO:0000313" key="5">
    <source>
        <dbReference type="Proteomes" id="UP000000496"/>
    </source>
</evidence>
<dbReference type="RefSeq" id="WP_013943737.1">
    <property type="nucleotide sequence ID" value="NC_015713.1"/>
</dbReference>
<reference key="1">
    <citation type="journal article" date="2011" name="Mol. Biol. Evol.">
        <title>Unity in variety -- the pan-genome of the Chlamydiae.</title>
        <authorList>
            <person name="Collingro A."/>
            <person name="Tischler P."/>
            <person name="Weinmaier T."/>
            <person name="Penz T."/>
            <person name="Heinz E."/>
            <person name="Brunham R.C."/>
            <person name="Read T.D."/>
            <person name="Bavoil P.M."/>
            <person name="Sachse K."/>
            <person name="Kahane S."/>
            <person name="Friedman M.G."/>
            <person name="Rattei T."/>
            <person name="Myers G.S.A."/>
            <person name="Horn M."/>
        </authorList>
    </citation>
    <scope>NUCLEOTIDE SEQUENCE</scope>
    <source>
        <strain>Z</strain>
    </source>
</reference>
<dbReference type="GO" id="GO:0000166">
    <property type="term" value="F:nucleotide binding"/>
    <property type="evidence" value="ECO:0007669"/>
    <property type="project" value="InterPro"/>
</dbReference>
<keyword evidence="3" id="KW-0648">Protein biosynthesis</keyword>
<dbReference type="AlphaFoldDB" id="F8L5F3"/>
<dbReference type="GO" id="GO:0006435">
    <property type="term" value="P:threonyl-tRNA aminoacylation"/>
    <property type="evidence" value="ECO:0007669"/>
    <property type="project" value="TreeGrafter"/>
</dbReference>
<protein>
    <submittedName>
        <fullName evidence="4">Uncharacterized protein</fullName>
    </submittedName>
</protein>
<sequence length="428" mass="49797">MTSLTLTQIRQTAAEILAAAVLEISPDAHIIEGRATFSGFAYDFLFPKPFSKELLPYIEERMYKIIEEDLPIEYHEMIPDNAAEFFRSYPRYYPSVYAKQHPGPLVEVFKMRGFADLCPGPYARSTGEIGAIKLIAHSKRPNIRYRGIEKPVIGIHGVVCENKQKLKEFLKNKKQFFQTEHREYGAMISLFRIRMERGKDLHELHRCYWLKNGERLKEALYHYWKESHESGAFEVVQTQGNDLLKNHEELLEVLGKNLKKGPWKVAEYSRVVSAEGIDAWKGLFDSKDYYFDRAHIFCLKEHLIQELISSLQFLEKTIKMFGFEGALEVFIPKKDKELCESLKEACDQAGVEYEEKPGKLAVALWRVTDRYGMRRSASFIELKKREKGFTITHSIFDRVERFIALMMEAEGPSFEDRMKGIAKKTKFE</sequence>
<dbReference type="SUPFAM" id="SSF55681">
    <property type="entry name" value="Class II aaRS and biotin synthetases"/>
    <property type="match status" value="1"/>
</dbReference>
<reference evidence="4 5" key="2">
    <citation type="journal article" date="2011" name="Mol. Biol. Evol.">
        <title>Unity in variety--the pan-genome of the Chlamydiae.</title>
        <authorList>
            <person name="Collingro A."/>
            <person name="Tischler P."/>
            <person name="Weinmaier T."/>
            <person name="Penz T."/>
            <person name="Heinz E."/>
            <person name="Brunham R.C."/>
            <person name="Read T.D."/>
            <person name="Bavoil P.M."/>
            <person name="Sachse K."/>
            <person name="Kahane S."/>
            <person name="Friedman M.G."/>
            <person name="Rattei T."/>
            <person name="Myers G.S."/>
            <person name="Horn M."/>
        </authorList>
    </citation>
    <scope>NUCLEOTIDE SEQUENCE [LARGE SCALE GENOMIC DNA]</scope>
    <source>
        <strain evidence="5">ATCC VR-1471 / Z</strain>
    </source>
</reference>
<keyword evidence="5" id="KW-1185">Reference proteome</keyword>
<proteinExistence type="predicted"/>
<dbReference type="InterPro" id="IPR045864">
    <property type="entry name" value="aa-tRNA-synth_II/BPL/LPL"/>
</dbReference>
<dbReference type="GO" id="GO:0004829">
    <property type="term" value="F:threonine-tRNA ligase activity"/>
    <property type="evidence" value="ECO:0007669"/>
    <property type="project" value="TreeGrafter"/>
</dbReference>
<dbReference type="eggNOG" id="COG0441">
    <property type="taxonomic scope" value="Bacteria"/>
</dbReference>
<gene>
    <name evidence="4" type="ordered locus">SNE_A13930</name>
</gene>
<dbReference type="Proteomes" id="UP000000496">
    <property type="component" value="Chromosome gsn.131"/>
</dbReference>
<dbReference type="STRING" id="331113.SNE_A13930"/>
<dbReference type="SUPFAM" id="SSF55186">
    <property type="entry name" value="ThrRS/AlaRS common domain"/>
    <property type="match status" value="1"/>
</dbReference>
<evidence type="ECO:0000256" key="3">
    <source>
        <dbReference type="ARBA" id="ARBA00022917"/>
    </source>
</evidence>
<keyword evidence="1" id="KW-0820">tRNA-binding</keyword>
<organism evidence="4 5">
    <name type="scientific">Simkania negevensis (strain ATCC VR-1471 / DSM 27360 / Z)</name>
    <dbReference type="NCBI Taxonomy" id="331113"/>
    <lineage>
        <taxon>Bacteria</taxon>
        <taxon>Pseudomonadati</taxon>
        <taxon>Chlamydiota</taxon>
        <taxon>Chlamydiia</taxon>
        <taxon>Parachlamydiales</taxon>
        <taxon>Simkaniaceae</taxon>
        <taxon>Simkania</taxon>
    </lineage>
</organism>
<evidence type="ECO:0000313" key="4">
    <source>
        <dbReference type="EMBL" id="CCB89270.1"/>
    </source>
</evidence>
<dbReference type="Gene3D" id="3.30.930.10">
    <property type="entry name" value="Bira Bifunctional Protein, Domain 2"/>
    <property type="match status" value="1"/>
</dbReference>
<dbReference type="HOGENOM" id="CLU_640757_0_0_0"/>
<dbReference type="InterPro" id="IPR018163">
    <property type="entry name" value="Thr/Ala-tRNA-synth_IIc_edit"/>
</dbReference>
<dbReference type="Gene3D" id="3.30.980.10">
    <property type="entry name" value="Threonyl-trna Synthetase, Chain A, domain 2"/>
    <property type="match status" value="1"/>
</dbReference>
<dbReference type="PANTHER" id="PTHR11451">
    <property type="entry name" value="THREONINE-TRNA LIGASE"/>
    <property type="match status" value="1"/>
</dbReference>
<dbReference type="GO" id="GO:0000049">
    <property type="term" value="F:tRNA binding"/>
    <property type="evidence" value="ECO:0007669"/>
    <property type="project" value="UniProtKB-KW"/>
</dbReference>
<dbReference type="EMBL" id="FR872582">
    <property type="protein sequence ID" value="CCB89270.1"/>
    <property type="molecule type" value="Genomic_DNA"/>
</dbReference>
<name>F8L5F3_SIMNZ</name>
<keyword evidence="2" id="KW-0694">RNA-binding</keyword>
<accession>F8L5F3</accession>
<dbReference type="PANTHER" id="PTHR11451:SF44">
    <property type="entry name" value="THREONINE--TRNA LIGASE, CHLOROPLASTIC_MITOCHONDRIAL 2"/>
    <property type="match status" value="1"/>
</dbReference>
<dbReference type="OrthoDB" id="21111at2"/>
<evidence type="ECO:0000256" key="2">
    <source>
        <dbReference type="ARBA" id="ARBA00022884"/>
    </source>
</evidence>
<evidence type="ECO:0000256" key="1">
    <source>
        <dbReference type="ARBA" id="ARBA00022555"/>
    </source>
</evidence>
<dbReference type="KEGG" id="sng:SNE_A13930"/>